<dbReference type="Proteomes" id="UP000036503">
    <property type="component" value="Unassembled WGS sequence"/>
</dbReference>
<comment type="caution">
    <text evidence="2">The sequence shown here is derived from an EMBL/GenBank/DDBJ whole genome shotgun (WGS) entry which is preliminary data.</text>
</comment>
<dbReference type="RefSeq" id="WP_048514344.1">
    <property type="nucleotide sequence ID" value="NZ_FUXD01000012.1"/>
</dbReference>
<dbReference type="PATRIC" id="fig|1122219.3.peg.1320"/>
<feature type="domain" description="Baseplate structural protein Gp10 C-terminal" evidence="1">
    <location>
        <begin position="225"/>
        <end position="377"/>
    </location>
</feature>
<dbReference type="InParanoid" id="A0A0J6WSE2"/>
<dbReference type="PANTHER" id="PTHR19051">
    <property type="entry name" value="KERATIN-ASSOCIATED PROTEIN"/>
    <property type="match status" value="1"/>
</dbReference>
<accession>A0A0J6WSE2</accession>
<name>A0A0J6WSE2_9FIRM</name>
<evidence type="ECO:0000313" key="3">
    <source>
        <dbReference type="Proteomes" id="UP000036503"/>
    </source>
</evidence>
<dbReference type="PANTHER" id="PTHR19051:SF32">
    <property type="entry name" value="KERATIN-ASSOCIATED PROTEIN 13-3"/>
    <property type="match status" value="1"/>
</dbReference>
<dbReference type="SUPFAM" id="SSF88874">
    <property type="entry name" value="Receptor-binding domain of short tail fibre protein gp12"/>
    <property type="match status" value="1"/>
</dbReference>
<sequence length="378" mass="39426">MAYDSTKPADDEYLSAFPAEAREQLRAIIEDQIVNALKLQGLVPGNSSGQLPVSNGNVNANLNADQVDGRDASYFSPSTHVHSDATQNADGFMSKADKTKLDGVATGAEVNQYAFSNVAVGSITIQADGKQDTLTIAQGANITITADATNDKLTVAVSGTVPNATNAATCTGNAATATKWQTARKIGGVSVDGSADVDLPGVNTAGTQDTSGSATKHGGYTVAQLFDYFHPVGCIYESTSSTNPADIWGVGTWESYGVGRVLVGAGTADSGTTYTVGGTGGEESHKLTTDELAAHSHTFSGNTSSNGSHNHGVYTVKGWDNLGYFAGSGYSSNNQTLYTNNAGDHLHSFSGTTGNVGNNKTHENRMPYQVIYRWRRTA</sequence>
<protein>
    <recommendedName>
        <fullName evidence="1">Baseplate structural protein Gp10 C-terminal domain-containing protein</fullName>
    </recommendedName>
</protein>
<dbReference type="EMBL" id="LEKT01000023">
    <property type="protein sequence ID" value="KMO86430.1"/>
    <property type="molecule type" value="Genomic_DNA"/>
</dbReference>
<evidence type="ECO:0000313" key="2">
    <source>
        <dbReference type="EMBL" id="KMO86430.1"/>
    </source>
</evidence>
<dbReference type="Pfam" id="PF21939">
    <property type="entry name" value="Gp10_C"/>
    <property type="match status" value="1"/>
</dbReference>
<reference evidence="2 3" key="1">
    <citation type="submission" date="2015-06" db="EMBL/GenBank/DDBJ databases">
        <title>Draft genome sequence of beer spoilage bacterium Megasphaera cerevisiae type strain 20462.</title>
        <authorList>
            <person name="Kutumbaka K."/>
            <person name="Pasmowitz J."/>
            <person name="Mategko J."/>
            <person name="Reyes D."/>
            <person name="Friedrich A."/>
            <person name="Han S."/>
            <person name="Martens-Habbena W."/>
            <person name="Neal-McKinney J."/>
            <person name="Janagama H.K."/>
            <person name="Nadala C."/>
            <person name="Samadpour M."/>
        </authorList>
    </citation>
    <scope>NUCLEOTIDE SEQUENCE [LARGE SCALE GENOMIC DNA]</scope>
    <source>
        <strain evidence="2 3">DSM 20462</strain>
    </source>
</reference>
<keyword evidence="3" id="KW-1185">Reference proteome</keyword>
<organism evidence="2 3">
    <name type="scientific">Megasphaera cerevisiae DSM 20462</name>
    <dbReference type="NCBI Taxonomy" id="1122219"/>
    <lineage>
        <taxon>Bacteria</taxon>
        <taxon>Bacillati</taxon>
        <taxon>Bacillota</taxon>
        <taxon>Negativicutes</taxon>
        <taxon>Veillonellales</taxon>
        <taxon>Veillonellaceae</taxon>
        <taxon>Megasphaera</taxon>
    </lineage>
</organism>
<gene>
    <name evidence="2" type="ORF">AB840_08160</name>
</gene>
<dbReference type="InterPro" id="IPR053827">
    <property type="entry name" value="Gp10_C"/>
</dbReference>
<proteinExistence type="predicted"/>
<evidence type="ECO:0000259" key="1">
    <source>
        <dbReference type="Pfam" id="PF21939"/>
    </source>
</evidence>
<dbReference type="OrthoDB" id="1625600at2"/>
<dbReference type="AlphaFoldDB" id="A0A0J6WSE2"/>